<dbReference type="EMBL" id="OX459119">
    <property type="protein sequence ID" value="CAI9094757.1"/>
    <property type="molecule type" value="Genomic_DNA"/>
</dbReference>
<dbReference type="Gene3D" id="3.80.10.10">
    <property type="entry name" value="Ribonuclease Inhibitor"/>
    <property type="match status" value="6"/>
</dbReference>
<dbReference type="Pfam" id="PF08263">
    <property type="entry name" value="LRRNT_2"/>
    <property type="match status" value="1"/>
</dbReference>
<evidence type="ECO:0000313" key="15">
    <source>
        <dbReference type="Proteomes" id="UP001161247"/>
    </source>
</evidence>
<keyword evidence="15" id="KW-1185">Reference proteome</keyword>
<dbReference type="SMART" id="SM00365">
    <property type="entry name" value="LRR_SD22"/>
    <property type="match status" value="7"/>
</dbReference>
<evidence type="ECO:0000256" key="6">
    <source>
        <dbReference type="ARBA" id="ARBA00022729"/>
    </source>
</evidence>
<keyword evidence="5 11" id="KW-0812">Transmembrane</keyword>
<dbReference type="AlphaFoldDB" id="A0AAV1CJX3"/>
<dbReference type="InterPro" id="IPR003591">
    <property type="entry name" value="Leu-rich_rpt_typical-subtyp"/>
</dbReference>
<evidence type="ECO:0000256" key="4">
    <source>
        <dbReference type="ARBA" id="ARBA00022614"/>
    </source>
</evidence>
<comment type="subcellular location">
    <subcellularLocation>
        <location evidence="1">Cell membrane</location>
        <topology evidence="1">Single-pass membrane protein</topology>
    </subcellularLocation>
</comment>
<gene>
    <name evidence="14" type="ORF">OLC1_LOCUS5859</name>
</gene>
<dbReference type="Proteomes" id="UP001161247">
    <property type="component" value="Chromosome 2"/>
</dbReference>
<feature type="signal peptide" evidence="12">
    <location>
        <begin position="1"/>
        <end position="20"/>
    </location>
</feature>
<evidence type="ECO:0000256" key="10">
    <source>
        <dbReference type="ARBA" id="ARBA00023180"/>
    </source>
</evidence>
<dbReference type="InterPro" id="IPR052592">
    <property type="entry name" value="LRR-RLK"/>
</dbReference>
<dbReference type="GO" id="GO:0051707">
    <property type="term" value="P:response to other organism"/>
    <property type="evidence" value="ECO:0007669"/>
    <property type="project" value="UniProtKB-ARBA"/>
</dbReference>
<dbReference type="SMART" id="SM00369">
    <property type="entry name" value="LRR_TYP"/>
    <property type="match status" value="13"/>
</dbReference>
<feature type="chain" id="PRO_5043886229" evidence="12">
    <location>
        <begin position="21"/>
        <end position="1087"/>
    </location>
</feature>
<feature type="transmembrane region" description="Helical" evidence="11">
    <location>
        <begin position="972"/>
        <end position="998"/>
    </location>
</feature>
<dbReference type="SUPFAM" id="SSF52047">
    <property type="entry name" value="RNI-like"/>
    <property type="match status" value="1"/>
</dbReference>
<dbReference type="InterPro" id="IPR001611">
    <property type="entry name" value="Leu-rich_rpt"/>
</dbReference>
<evidence type="ECO:0000256" key="1">
    <source>
        <dbReference type="ARBA" id="ARBA00004162"/>
    </source>
</evidence>
<dbReference type="InterPro" id="IPR032675">
    <property type="entry name" value="LRR_dom_sf"/>
</dbReference>
<feature type="domain" description="Leucine-rich repeat-containing N-terminal plant-type" evidence="13">
    <location>
        <begin position="67"/>
        <end position="87"/>
    </location>
</feature>
<dbReference type="FunFam" id="3.80.10.10:FF:000041">
    <property type="entry name" value="LRR receptor-like serine/threonine-protein kinase ERECTA"/>
    <property type="match status" value="1"/>
</dbReference>
<dbReference type="GO" id="GO:0005886">
    <property type="term" value="C:plasma membrane"/>
    <property type="evidence" value="ECO:0007669"/>
    <property type="project" value="UniProtKB-SubCell"/>
</dbReference>
<keyword evidence="4" id="KW-0433">Leucine-rich repeat</keyword>
<sequence>MGRRFVLFLIFLCQTHQTISISAYGTIISAASSLHLCAIKNSLLLFQFQQSFQIDEIASSSCMRSYPKTASWNKSVDCCRWDGVTCDELTGEVIGLDLSCSQLSGSMDSNSPLFQLSHLQSLNLAFNSFYTSSIVSQFAGFRSLMHLNLSSCGFLESVPSEFSSMYNLISLDLSCNDIELEPRIFELMLQNLTHLREVSLIGVNIRSMLPRNLSTSLEVLNLGATNLYGKLPDEIFLLPNLKMLQLYNNQLTGGNSFKVIQNTSSTTLRYVDLSPTDFSGEQLPESIGNFKYLYHLDLSDCNFSGPIPESLGSLTQMTHLMLSENHLSGGLPLSLQNLHQLIVLDFSYNTLGGELLDIFRSFKSLTTLRLGSNLFNGYFPSSIMNLTELESLHLFGNSLIGSLPTEIVGALRNLHSLLLDQNSINGTIPYWVFTLPSLTELDVSENLLTGQIYEFQYHSLKYLVLRSNKLDGPIPKSVSRLLNLTWLDLSYNNFSGNIEVSFFSNLQHLTLLDLSFNTLSLINNRENSTLPPSLENLLLSSCGVKDLDFLKGLQSLDQLDLSKNMLQGRISLAWVQGLSRLNLSYNSLTHIDQLPSLNLAYLDLTSNFLSGPFLVPPIRIRYYFASNNSFTGSIPSSLCNFSFLELLDLSNNHMSGEIPQCLGTNLLVFNLHSNDFQGKIPSNFSLGCKLIGLYLHDNRLEGRIPLSLSNCRGLELLDVGNNHLDGRFPWWLGTLQNLQVLSLRGNHLYGSLNVSESRLSFSALRILDLSNNEFTGILPQRFFIKLKGMERANHIMKRMFNDVESLFESSVFVVMKGMEINIAHVLSIFTTIDLSNNQFQGVIPYAIGDLISLQGPNLSHNKFEGPIPQNFANLTSLESLDLSSNNINGEIPQRLAVLTFLSFLNLSENHLVGRIPQSPQFDSFGNTSFLGNKGLCGSQLSRSCEAHIGLVPATSETPSEDENESKDFINGFTWQAVLLGYGIGIATGLFVGCLILSLGNRNGLRNLWSKNAQDFIRRNGIRGSNGCKRIKHPRNFAFGTTGWRCINLGGKKGLPYAANGGSCLPLDLIASLSKIVNVEVFVTQTMK</sequence>
<reference evidence="14" key="1">
    <citation type="submission" date="2023-03" db="EMBL/GenBank/DDBJ databases">
        <authorList>
            <person name="Julca I."/>
        </authorList>
    </citation>
    <scope>NUCLEOTIDE SEQUENCE</scope>
</reference>
<evidence type="ECO:0000256" key="12">
    <source>
        <dbReference type="SAM" id="SignalP"/>
    </source>
</evidence>
<keyword evidence="6 12" id="KW-0732">Signal</keyword>
<evidence type="ECO:0000256" key="3">
    <source>
        <dbReference type="ARBA" id="ARBA00022475"/>
    </source>
</evidence>
<organism evidence="14 15">
    <name type="scientific">Oldenlandia corymbosa var. corymbosa</name>
    <dbReference type="NCBI Taxonomy" id="529605"/>
    <lineage>
        <taxon>Eukaryota</taxon>
        <taxon>Viridiplantae</taxon>
        <taxon>Streptophyta</taxon>
        <taxon>Embryophyta</taxon>
        <taxon>Tracheophyta</taxon>
        <taxon>Spermatophyta</taxon>
        <taxon>Magnoliopsida</taxon>
        <taxon>eudicotyledons</taxon>
        <taxon>Gunneridae</taxon>
        <taxon>Pentapetalae</taxon>
        <taxon>asterids</taxon>
        <taxon>lamiids</taxon>
        <taxon>Gentianales</taxon>
        <taxon>Rubiaceae</taxon>
        <taxon>Rubioideae</taxon>
        <taxon>Spermacoceae</taxon>
        <taxon>Hedyotis-Oldenlandia complex</taxon>
        <taxon>Oldenlandia</taxon>
    </lineage>
</organism>
<keyword evidence="7" id="KW-0677">Repeat</keyword>
<comment type="similarity">
    <text evidence="2">Belongs to the RLP family.</text>
</comment>
<dbReference type="GO" id="GO:0006952">
    <property type="term" value="P:defense response"/>
    <property type="evidence" value="ECO:0007669"/>
    <property type="project" value="UniProtKB-ARBA"/>
</dbReference>
<evidence type="ECO:0000256" key="9">
    <source>
        <dbReference type="ARBA" id="ARBA00023136"/>
    </source>
</evidence>
<dbReference type="SUPFAM" id="SSF52058">
    <property type="entry name" value="L domain-like"/>
    <property type="match status" value="2"/>
</dbReference>
<proteinExistence type="inferred from homology"/>
<dbReference type="InterPro" id="IPR013210">
    <property type="entry name" value="LRR_N_plant-typ"/>
</dbReference>
<evidence type="ECO:0000256" key="11">
    <source>
        <dbReference type="SAM" id="Phobius"/>
    </source>
</evidence>
<keyword evidence="9 11" id="KW-0472">Membrane</keyword>
<dbReference type="FunFam" id="3.80.10.10:FF:000111">
    <property type="entry name" value="LRR receptor-like serine/threonine-protein kinase ERECTA"/>
    <property type="match status" value="1"/>
</dbReference>
<dbReference type="PANTHER" id="PTHR48054:SF82">
    <property type="entry name" value="LRR RECEPTOR-LIKE SERINE_THREONINE-PROTEIN KINASE FLS2"/>
    <property type="match status" value="1"/>
</dbReference>
<dbReference type="PANTHER" id="PTHR48054">
    <property type="entry name" value="RECEPTOR KINASE-LIKE PROTEIN XA21"/>
    <property type="match status" value="1"/>
</dbReference>
<evidence type="ECO:0000256" key="8">
    <source>
        <dbReference type="ARBA" id="ARBA00022989"/>
    </source>
</evidence>
<evidence type="ECO:0000256" key="5">
    <source>
        <dbReference type="ARBA" id="ARBA00022692"/>
    </source>
</evidence>
<name>A0AAV1CJX3_OLDCO</name>
<dbReference type="FunFam" id="3.80.10.10:FF:000095">
    <property type="entry name" value="LRR receptor-like serine/threonine-protein kinase GSO1"/>
    <property type="match status" value="1"/>
</dbReference>
<dbReference type="Pfam" id="PF00560">
    <property type="entry name" value="LRR_1"/>
    <property type="match status" value="9"/>
</dbReference>
<evidence type="ECO:0000256" key="2">
    <source>
        <dbReference type="ARBA" id="ARBA00009592"/>
    </source>
</evidence>
<accession>A0AAV1CJX3</accession>
<keyword evidence="3" id="KW-1003">Cell membrane</keyword>
<keyword evidence="10" id="KW-0325">Glycoprotein</keyword>
<keyword evidence="8 11" id="KW-1133">Transmembrane helix</keyword>
<evidence type="ECO:0000313" key="14">
    <source>
        <dbReference type="EMBL" id="CAI9094757.1"/>
    </source>
</evidence>
<dbReference type="PRINTS" id="PR00019">
    <property type="entry name" value="LEURICHRPT"/>
</dbReference>
<evidence type="ECO:0000259" key="13">
    <source>
        <dbReference type="Pfam" id="PF08263"/>
    </source>
</evidence>
<evidence type="ECO:0000256" key="7">
    <source>
        <dbReference type="ARBA" id="ARBA00022737"/>
    </source>
</evidence>
<protein>
    <submittedName>
        <fullName evidence="14">OLC1v1030548C1</fullName>
    </submittedName>
</protein>